<dbReference type="RefSeq" id="WP_175315594.1">
    <property type="nucleotide sequence ID" value="NZ_JABWDG010000019.1"/>
</dbReference>
<sequence>MKDGIKIIGMEETMAVLDQIREDFPRKVAVSAIKNSMKPFVKEIVKANNDVPETKKVTKSRTLRAAKDIAVSTGVWSDKGAVKHRSSRSKKPVRVFSLIYWRNYGTLSNRNPMHRFVRSRRPKSRDWKGGIVGTGNIEKAWESIKGAVVNNLPAEARKAFEKYLLKRQKR</sequence>
<accession>A0AAW6FF56</accession>
<evidence type="ECO:0008006" key="3">
    <source>
        <dbReference type="Google" id="ProtNLM"/>
    </source>
</evidence>
<proteinExistence type="predicted"/>
<dbReference type="Proteomes" id="UP001212263">
    <property type="component" value="Unassembled WGS sequence"/>
</dbReference>
<name>A0AAW6FF56_9BACT</name>
<comment type="caution">
    <text evidence="1">The sequence shown here is derived from an EMBL/GenBank/DDBJ whole genome shotgun (WGS) entry which is preliminary data.</text>
</comment>
<evidence type="ECO:0000313" key="1">
    <source>
        <dbReference type="EMBL" id="MDB9221832.1"/>
    </source>
</evidence>
<organism evidence="1 2">
    <name type="scientific">Odoribacter splanchnicus</name>
    <dbReference type="NCBI Taxonomy" id="28118"/>
    <lineage>
        <taxon>Bacteria</taxon>
        <taxon>Pseudomonadati</taxon>
        <taxon>Bacteroidota</taxon>
        <taxon>Bacteroidia</taxon>
        <taxon>Bacteroidales</taxon>
        <taxon>Odoribacteraceae</taxon>
        <taxon>Odoribacter</taxon>
    </lineage>
</organism>
<evidence type="ECO:0000313" key="2">
    <source>
        <dbReference type="Proteomes" id="UP001212263"/>
    </source>
</evidence>
<reference evidence="1" key="1">
    <citation type="submission" date="2023-01" db="EMBL/GenBank/DDBJ databases">
        <title>Human gut microbiome strain richness.</title>
        <authorList>
            <person name="Chen-Liaw A."/>
        </authorList>
    </citation>
    <scope>NUCLEOTIDE SEQUENCE</scope>
    <source>
        <strain evidence="1">RTP21484st1_B7_RTP21484_190118</strain>
    </source>
</reference>
<gene>
    <name evidence="1" type="ORF">PN645_02280</name>
</gene>
<dbReference type="EMBL" id="JAQMRD010000002">
    <property type="protein sequence ID" value="MDB9221832.1"/>
    <property type="molecule type" value="Genomic_DNA"/>
</dbReference>
<protein>
    <recommendedName>
        <fullName evidence="3">HK97 gp10 family phage protein</fullName>
    </recommendedName>
</protein>
<dbReference type="AlphaFoldDB" id="A0AAW6FF56"/>